<feature type="chain" id="PRO_5046022036" description="YbjN domain-containing protein" evidence="1">
    <location>
        <begin position="22"/>
        <end position="158"/>
    </location>
</feature>
<keyword evidence="2" id="KW-0614">Plasmid</keyword>
<keyword evidence="1" id="KW-0732">Signal</keyword>
<feature type="signal peptide" evidence="1">
    <location>
        <begin position="1"/>
        <end position="21"/>
    </location>
</feature>
<evidence type="ECO:0000313" key="3">
    <source>
        <dbReference type="Proteomes" id="UP001064971"/>
    </source>
</evidence>
<dbReference type="InterPro" id="IPR019660">
    <property type="entry name" value="Put_sensory_transdc_reg_YbjN"/>
</dbReference>
<proteinExistence type="predicted"/>
<organism evidence="2 3">
    <name type="scientific">Deinococcus aetherius</name>
    <dbReference type="NCBI Taxonomy" id="200252"/>
    <lineage>
        <taxon>Bacteria</taxon>
        <taxon>Thermotogati</taxon>
        <taxon>Deinococcota</taxon>
        <taxon>Deinococci</taxon>
        <taxon>Deinococcales</taxon>
        <taxon>Deinococcaceae</taxon>
        <taxon>Deinococcus</taxon>
    </lineage>
</organism>
<sequence length="158" mass="17324">MTNMKTLLALIALSAAATSLAAPTTPTILDAKPSAIVDLLKNEGYKPEFKPGDDKTSPSITVKSEGNSFYLYFTGCKDGVCKRLSTTNGFERPSKADDLAAKITAWNAKWYSQAYEEKDGSVYLDASYVLTGGFTAANFLAWFDAYKTEYDEFTNTIY</sequence>
<name>A0ABN6RRP1_9DEIO</name>
<evidence type="ECO:0000256" key="1">
    <source>
        <dbReference type="SAM" id="SignalP"/>
    </source>
</evidence>
<accession>A0ABN6RRP1</accession>
<evidence type="ECO:0000313" key="2">
    <source>
        <dbReference type="EMBL" id="BDP44437.1"/>
    </source>
</evidence>
<dbReference type="EMBL" id="AP026562">
    <property type="protein sequence ID" value="BDP44437.1"/>
    <property type="molecule type" value="Genomic_DNA"/>
</dbReference>
<gene>
    <name evidence="2" type="ORF">DAETH_44060</name>
</gene>
<dbReference type="Pfam" id="PF10722">
    <property type="entry name" value="YbjN"/>
    <property type="match status" value="1"/>
</dbReference>
<keyword evidence="3" id="KW-1185">Reference proteome</keyword>
<geneLocation type="plasmid" evidence="2 3">
    <name>pDAETH-2</name>
</geneLocation>
<reference evidence="2" key="1">
    <citation type="submission" date="2022-07" db="EMBL/GenBank/DDBJ databases">
        <title>Complete Genome Sequence of the Radioresistant Bacterium Deinococcus aetherius ST0316, Isolated from the Air Dust collected in Lower Stratosphere above Japan.</title>
        <authorList>
            <person name="Satoh K."/>
            <person name="Hagiwara K."/>
            <person name="Katsumata K."/>
            <person name="Kubo A."/>
            <person name="Yokobori S."/>
            <person name="Yamagishi A."/>
            <person name="Oono Y."/>
            <person name="Narumi I."/>
        </authorList>
    </citation>
    <scope>NUCLEOTIDE SEQUENCE</scope>
    <source>
        <strain evidence="2">ST0316</strain>
        <plasmid evidence="2">pDAETH-2</plasmid>
    </source>
</reference>
<dbReference type="Proteomes" id="UP001064971">
    <property type="component" value="Plasmid pDAETH-2"/>
</dbReference>
<protein>
    <recommendedName>
        <fullName evidence="4">YbjN domain-containing protein</fullName>
    </recommendedName>
</protein>
<evidence type="ECO:0008006" key="4">
    <source>
        <dbReference type="Google" id="ProtNLM"/>
    </source>
</evidence>